<dbReference type="Proteomes" id="UP001162060">
    <property type="component" value="Unassembled WGS sequence"/>
</dbReference>
<dbReference type="EMBL" id="CAKLBY020000030">
    <property type="protein sequence ID" value="CAK7905835.1"/>
    <property type="molecule type" value="Genomic_DNA"/>
</dbReference>
<dbReference type="AlphaFoldDB" id="A0AAV1TA67"/>
<name>A0AAV1TA67_9STRA</name>
<reference evidence="1" key="1">
    <citation type="submission" date="2024-01" db="EMBL/GenBank/DDBJ databases">
        <authorList>
            <person name="Webb A."/>
        </authorList>
    </citation>
    <scope>NUCLEOTIDE SEQUENCE</scope>
    <source>
        <strain evidence="1">Pm1</strain>
    </source>
</reference>
<evidence type="ECO:0000313" key="1">
    <source>
        <dbReference type="EMBL" id="CAK7905835.1"/>
    </source>
</evidence>
<gene>
    <name evidence="1" type="ORF">PM001_LOCUS3193</name>
</gene>
<comment type="caution">
    <text evidence="1">The sequence shown here is derived from an EMBL/GenBank/DDBJ whole genome shotgun (WGS) entry which is preliminary data.</text>
</comment>
<organism evidence="1 2">
    <name type="scientific">Peronospora matthiolae</name>
    <dbReference type="NCBI Taxonomy" id="2874970"/>
    <lineage>
        <taxon>Eukaryota</taxon>
        <taxon>Sar</taxon>
        <taxon>Stramenopiles</taxon>
        <taxon>Oomycota</taxon>
        <taxon>Peronosporomycetes</taxon>
        <taxon>Peronosporales</taxon>
        <taxon>Peronosporaceae</taxon>
        <taxon>Peronospora</taxon>
    </lineage>
</organism>
<dbReference type="InterPro" id="IPR011047">
    <property type="entry name" value="Quinoprotein_ADH-like_sf"/>
</dbReference>
<sequence length="365" mass="39482">MENTSTATYVGLELTCARSTRLASDRVYVGTADGSVWAIAAPSLQDPRHHDEVGLSLSRVYWSLRLCIHAITNVCGVDADVKYTHTLLVGSAGGELVVLREALEVRRFQLEGGVHDICYTGSGAFIVGDALGNLYCVTQYEILWKRRLSANANAGDDAGAEFFYPAATQPIVHAIARVRLLDVEHTLSNYVLVASGQKHVVATCCGKTFAVIPTRTPMKTLAVFEGVDEDIVLAAGEEGIIYRLVSNRDVVSKEMPDFRFAMEVWVKTSVSVVKLLSLQTSSKVKVSDIAWLCLGSDGGVALFRGQECVKTWDAASFSSALSAGLDFPVDVTLLASGDVSSLQLRGAIAFRDRIRTFPIDLTGQR</sequence>
<protein>
    <submittedName>
        <fullName evidence="1">Uncharacterized protein</fullName>
    </submittedName>
</protein>
<accession>A0AAV1TA67</accession>
<evidence type="ECO:0000313" key="2">
    <source>
        <dbReference type="Proteomes" id="UP001162060"/>
    </source>
</evidence>
<dbReference type="SUPFAM" id="SSF50998">
    <property type="entry name" value="Quinoprotein alcohol dehydrogenase-like"/>
    <property type="match status" value="1"/>
</dbReference>
<proteinExistence type="predicted"/>